<evidence type="ECO:0000256" key="6">
    <source>
        <dbReference type="RuleBase" id="RU000411"/>
    </source>
</evidence>
<dbReference type="GO" id="GO:0004867">
    <property type="term" value="F:serine-type endopeptidase inhibitor activity"/>
    <property type="evidence" value="ECO:0007669"/>
    <property type="project" value="UniProtKB-KW"/>
</dbReference>
<sequence>MKSTLSMCFLLAGVQTLVHGHHPHCRTYFKLAPINADLAFRFYQLVVSEESDKNVFFSPISISISFAMLALGAKSATLNQILEGLAFNMEKTQEKEVHEGFCHLICALNRTDRENQLNMGNALFIEETLRPLQTFLEDVKNFYDSEVLYTDFRNSTAAEKLINDYIGKKTYGKITDLVQDLDPQTVMVLVNYVFFKAYWEKPFDIFNTEEEDFFVDEKTTVRVNMMYRRGIYKNHYDKELSCWLVQVPCSGNTAALFVLPDEGKMKEVEDALLQKTASKWENSLRNSKIHLYIPNFSISGTYDVKEIFRQMGVTDVFTDQADLSGITEESGLKVSKVVHKALLKVHENGTEAVGVTVTEITWRSGSVFTPKIKFNRPFLIMIVNKHTLSILFMGKIVNPCGK</sequence>
<keyword evidence="3 7" id="KW-0732">Signal</keyword>
<dbReference type="InterPro" id="IPR042178">
    <property type="entry name" value="Serpin_sf_1"/>
</dbReference>
<comment type="similarity">
    <text evidence="1 6">Belongs to the serpin family.</text>
</comment>
<dbReference type="PROSITE" id="PS00284">
    <property type="entry name" value="SERPIN"/>
    <property type="match status" value="1"/>
</dbReference>
<dbReference type="Proteomes" id="UP000594220">
    <property type="component" value="Unplaced"/>
</dbReference>
<dbReference type="Pfam" id="PF00079">
    <property type="entry name" value="Serpin"/>
    <property type="match status" value="1"/>
</dbReference>
<keyword evidence="2" id="KW-0646">Protease inhibitor</keyword>
<evidence type="ECO:0000259" key="8">
    <source>
        <dbReference type="SMART" id="SM00093"/>
    </source>
</evidence>
<dbReference type="FunFam" id="2.30.39.10:FF:000003">
    <property type="entry name" value="alpha-1-antitrypsin isoform X1"/>
    <property type="match status" value="1"/>
</dbReference>
<dbReference type="InterPro" id="IPR023796">
    <property type="entry name" value="Serpin_dom"/>
</dbReference>
<evidence type="ECO:0000256" key="3">
    <source>
        <dbReference type="ARBA" id="ARBA00022729"/>
    </source>
</evidence>
<evidence type="ECO:0000256" key="1">
    <source>
        <dbReference type="ARBA" id="ARBA00009500"/>
    </source>
</evidence>
<dbReference type="FunFam" id="3.30.497.10:FF:000001">
    <property type="entry name" value="Serine protease inhibitor"/>
    <property type="match status" value="1"/>
</dbReference>
<feature type="chain" id="PRO_5029499248" evidence="7">
    <location>
        <begin position="21"/>
        <end position="402"/>
    </location>
</feature>
<dbReference type="SUPFAM" id="SSF56574">
    <property type="entry name" value="Serpins"/>
    <property type="match status" value="1"/>
</dbReference>
<gene>
    <name evidence="9" type="primary">LOC109321719</name>
</gene>
<evidence type="ECO:0000256" key="4">
    <source>
        <dbReference type="ARBA" id="ARBA00022900"/>
    </source>
</evidence>
<dbReference type="GO" id="GO:0005615">
    <property type="term" value="C:extracellular space"/>
    <property type="evidence" value="ECO:0007669"/>
    <property type="project" value="InterPro"/>
</dbReference>
<dbReference type="Ensembl" id="ENSCPRT00005015254.1">
    <property type="protein sequence ID" value="ENSCPRP00005012965.1"/>
    <property type="gene ID" value="ENSCPRG00005009155.1"/>
</dbReference>
<evidence type="ECO:0000256" key="7">
    <source>
        <dbReference type="SAM" id="SignalP"/>
    </source>
</evidence>
<keyword evidence="10" id="KW-1185">Reference proteome</keyword>
<dbReference type="PANTHER" id="PTHR11461">
    <property type="entry name" value="SERINE PROTEASE INHIBITOR, SERPIN"/>
    <property type="match status" value="1"/>
</dbReference>
<dbReference type="InterPro" id="IPR042185">
    <property type="entry name" value="Serpin_sf_2"/>
</dbReference>
<reference evidence="9" key="1">
    <citation type="submission" date="2025-08" db="UniProtKB">
        <authorList>
            <consortium name="Ensembl"/>
        </authorList>
    </citation>
    <scope>IDENTIFICATION</scope>
</reference>
<feature type="domain" description="Serpin" evidence="8">
    <location>
        <begin position="40"/>
        <end position="399"/>
    </location>
</feature>
<organism evidence="9 10">
    <name type="scientific">Crocodylus porosus</name>
    <name type="common">Saltwater crocodile</name>
    <name type="synonym">Estuarine crocodile</name>
    <dbReference type="NCBI Taxonomy" id="8502"/>
    <lineage>
        <taxon>Eukaryota</taxon>
        <taxon>Metazoa</taxon>
        <taxon>Chordata</taxon>
        <taxon>Craniata</taxon>
        <taxon>Vertebrata</taxon>
        <taxon>Euteleostomi</taxon>
        <taxon>Archelosauria</taxon>
        <taxon>Archosauria</taxon>
        <taxon>Crocodylia</taxon>
        <taxon>Longirostres</taxon>
        <taxon>Crocodylidae</taxon>
        <taxon>Crocodylus</taxon>
    </lineage>
</organism>
<dbReference type="GeneTree" id="ENSGT00940000164389"/>
<accession>A0A7M4EQ46</accession>
<dbReference type="SMART" id="SM00093">
    <property type="entry name" value="SERPIN"/>
    <property type="match status" value="1"/>
</dbReference>
<evidence type="ECO:0000313" key="9">
    <source>
        <dbReference type="Ensembl" id="ENSCPRP00005012965.1"/>
    </source>
</evidence>
<protein>
    <submittedName>
        <fullName evidence="9">Alpha-1-antiproteinase-like</fullName>
    </submittedName>
</protein>
<evidence type="ECO:0000256" key="5">
    <source>
        <dbReference type="ARBA" id="ARBA00023180"/>
    </source>
</evidence>
<dbReference type="InterPro" id="IPR000215">
    <property type="entry name" value="Serpin_fam"/>
</dbReference>
<evidence type="ECO:0000313" key="10">
    <source>
        <dbReference type="Proteomes" id="UP000594220"/>
    </source>
</evidence>
<dbReference type="FunFam" id="2.10.310.10:FF:000001">
    <property type="entry name" value="Serpin family A member 1"/>
    <property type="match status" value="1"/>
</dbReference>
<name>A0A7M4EQ46_CROPO</name>
<dbReference type="Gene3D" id="3.30.497.10">
    <property type="entry name" value="Antithrombin, subunit I, domain 2"/>
    <property type="match status" value="1"/>
</dbReference>
<proteinExistence type="inferred from homology"/>
<dbReference type="InterPro" id="IPR023795">
    <property type="entry name" value="Serpin_CS"/>
</dbReference>
<keyword evidence="5" id="KW-0325">Glycoprotein</keyword>
<dbReference type="AlphaFoldDB" id="A0A7M4EQ46"/>
<keyword evidence="4" id="KW-0722">Serine protease inhibitor</keyword>
<dbReference type="PANTHER" id="PTHR11461:SF165">
    <property type="entry name" value="ALPHA-1-ANTITRYPSIN"/>
    <property type="match status" value="1"/>
</dbReference>
<evidence type="ECO:0000256" key="2">
    <source>
        <dbReference type="ARBA" id="ARBA00022690"/>
    </source>
</evidence>
<reference evidence="9" key="2">
    <citation type="submission" date="2025-09" db="UniProtKB">
        <authorList>
            <consortium name="Ensembl"/>
        </authorList>
    </citation>
    <scope>IDENTIFICATION</scope>
</reference>
<dbReference type="Gene3D" id="2.30.39.10">
    <property type="entry name" value="Alpha-1-antitrypsin, domain 1"/>
    <property type="match status" value="1"/>
</dbReference>
<dbReference type="InterPro" id="IPR036186">
    <property type="entry name" value="Serpin_sf"/>
</dbReference>
<feature type="signal peptide" evidence="7">
    <location>
        <begin position="1"/>
        <end position="20"/>
    </location>
</feature>